<dbReference type="SUPFAM" id="SSF53649">
    <property type="entry name" value="Alkaline phosphatase-like"/>
    <property type="match status" value="1"/>
</dbReference>
<dbReference type="GO" id="GO:0004065">
    <property type="term" value="F:arylsulfatase activity"/>
    <property type="evidence" value="ECO:0007669"/>
    <property type="project" value="TreeGrafter"/>
</dbReference>
<dbReference type="InterPro" id="IPR016024">
    <property type="entry name" value="ARM-type_fold"/>
</dbReference>
<evidence type="ECO:0000313" key="4">
    <source>
        <dbReference type="EMBL" id="MDI6449238.1"/>
    </source>
</evidence>
<dbReference type="CDD" id="cd16027">
    <property type="entry name" value="SGSH"/>
    <property type="match status" value="1"/>
</dbReference>
<gene>
    <name evidence="4" type="ORF">QJ522_09305</name>
</gene>
<keyword evidence="5" id="KW-1185">Reference proteome</keyword>
<comment type="similarity">
    <text evidence="1">Belongs to the sulfatase family.</text>
</comment>
<evidence type="ECO:0000256" key="1">
    <source>
        <dbReference type="ARBA" id="ARBA00008779"/>
    </source>
</evidence>
<proteinExistence type="inferred from homology"/>
<dbReference type="InterPro" id="IPR000917">
    <property type="entry name" value="Sulfatase_N"/>
</dbReference>
<reference evidence="4" key="1">
    <citation type="submission" date="2023-05" db="EMBL/GenBank/DDBJ databases">
        <title>Anaerotaeda fermentans gen. nov., sp. nov., a novel anaerobic planctomycete of the new family within the order Sedimentisphaerales isolated from Taman Peninsula, Russia.</title>
        <authorList>
            <person name="Khomyakova M.A."/>
            <person name="Merkel A.Y."/>
            <person name="Slobodkin A.I."/>
        </authorList>
    </citation>
    <scope>NUCLEOTIDE SEQUENCE</scope>
    <source>
        <strain evidence="4">M17dextr</strain>
    </source>
</reference>
<protein>
    <submittedName>
        <fullName evidence="4">Sulfatase-like hydrolase/transferase</fullName>
    </submittedName>
</protein>
<dbReference type="InterPro" id="IPR006311">
    <property type="entry name" value="TAT_signal"/>
</dbReference>
<dbReference type="InterPro" id="IPR050738">
    <property type="entry name" value="Sulfatase"/>
</dbReference>
<organism evidence="4 5">
    <name type="scientific">Anaerobaca lacustris</name>
    <dbReference type="NCBI Taxonomy" id="3044600"/>
    <lineage>
        <taxon>Bacteria</taxon>
        <taxon>Pseudomonadati</taxon>
        <taxon>Planctomycetota</taxon>
        <taxon>Phycisphaerae</taxon>
        <taxon>Sedimentisphaerales</taxon>
        <taxon>Anaerobacaceae</taxon>
        <taxon>Anaerobaca</taxon>
    </lineage>
</organism>
<sequence length="646" mass="72424">MKDRVQTRRGFLRTAGLCAAGAALSGCTPSKRPTSGIAETPRAKPNILWITCEDISPYLGSYGDPHARTPNLDRLADEGTRYTQAFVTAPVCSPVRSCLITGVYATSLGSQHLRSTVPPPASIQPFPKRLRAAGYYCSNNEKEDYNFKDPTIWDESGPNAHWRNRRPGQPFFSVFNFVSTHQGQINGSDEEFFAKYRSKLAPEERHDRETLVLPPYYPDTPMVRNIWTRYYDLITYMDKQVGDLLAQLDTDGLSDNTIVFFYSDHGMGLPRFKRTLYDSGLRVPLIVRFGARHRSLAPSRPGRRIDRLVSSIDLPPTVLTLAGQSVPDHMQGRPFLGPQAAPPRDYIYGASSRVDEAYEMSRCVRDKRYKYIRHFMPHLPYIQPSTYCDQAEITQELRRIAASGRLTGPQKSWWEPTKPVEELYDTQADPHEMNNLIDSPDHRRTRERLRMELRAWMLRTRDVGLLPEAQMHIRAAGSTPYEIARKGGAYPQERILATAERVGIGPQALADLRVGLADDDSAVRYWAAVGLDALGPEAAPALDALENVLADPSPNVRFTAAGLLCRFGRGERALPVLTAGLSDPRETVVLHAARTLELLGDKACPAVESMEQARRRYVKPDGSYTNNDHAMFIAWALTNAIDHCKP</sequence>
<accession>A0AAW6U0A4</accession>
<dbReference type="PANTHER" id="PTHR42693:SF53">
    <property type="entry name" value="ENDO-4-O-SULFATASE"/>
    <property type="match status" value="1"/>
</dbReference>
<feature type="domain" description="Sulfatase N-terminal" evidence="3">
    <location>
        <begin position="163"/>
        <end position="323"/>
    </location>
</feature>
<name>A0AAW6U0A4_9BACT</name>
<dbReference type="AlphaFoldDB" id="A0AAW6U0A4"/>
<dbReference type="SUPFAM" id="SSF48371">
    <property type="entry name" value="ARM repeat"/>
    <property type="match status" value="1"/>
</dbReference>
<dbReference type="Gene3D" id="3.40.720.10">
    <property type="entry name" value="Alkaline Phosphatase, subunit A"/>
    <property type="match status" value="1"/>
</dbReference>
<evidence type="ECO:0000256" key="2">
    <source>
        <dbReference type="ARBA" id="ARBA00022801"/>
    </source>
</evidence>
<comment type="caution">
    <text evidence="4">The sequence shown here is derived from an EMBL/GenBank/DDBJ whole genome shotgun (WGS) entry which is preliminary data.</text>
</comment>
<dbReference type="Pfam" id="PF00884">
    <property type="entry name" value="Sulfatase"/>
    <property type="match status" value="2"/>
</dbReference>
<dbReference type="Pfam" id="PF13646">
    <property type="entry name" value="HEAT_2"/>
    <property type="match status" value="1"/>
</dbReference>
<dbReference type="PROSITE" id="PS51257">
    <property type="entry name" value="PROKAR_LIPOPROTEIN"/>
    <property type="match status" value="1"/>
</dbReference>
<dbReference type="PROSITE" id="PS51318">
    <property type="entry name" value="TAT"/>
    <property type="match status" value="1"/>
</dbReference>
<dbReference type="PANTHER" id="PTHR42693">
    <property type="entry name" value="ARYLSULFATASE FAMILY MEMBER"/>
    <property type="match status" value="1"/>
</dbReference>
<dbReference type="InterPro" id="IPR011989">
    <property type="entry name" value="ARM-like"/>
</dbReference>
<dbReference type="Gene3D" id="1.25.10.10">
    <property type="entry name" value="Leucine-rich Repeat Variant"/>
    <property type="match status" value="1"/>
</dbReference>
<evidence type="ECO:0000259" key="3">
    <source>
        <dbReference type="Pfam" id="PF00884"/>
    </source>
</evidence>
<dbReference type="EMBL" id="JASCXX010000009">
    <property type="protein sequence ID" value="MDI6449238.1"/>
    <property type="molecule type" value="Genomic_DNA"/>
</dbReference>
<dbReference type="Proteomes" id="UP001431776">
    <property type="component" value="Unassembled WGS sequence"/>
</dbReference>
<feature type="domain" description="Sulfatase N-terminal" evidence="3">
    <location>
        <begin position="45"/>
        <end position="137"/>
    </location>
</feature>
<evidence type="ECO:0000313" key="5">
    <source>
        <dbReference type="Proteomes" id="UP001431776"/>
    </source>
</evidence>
<dbReference type="InterPro" id="IPR017850">
    <property type="entry name" value="Alkaline_phosphatase_core_sf"/>
</dbReference>
<keyword evidence="2 4" id="KW-0378">Hydrolase</keyword>
<dbReference type="RefSeq" id="WP_349244644.1">
    <property type="nucleotide sequence ID" value="NZ_JASCXX010000009.1"/>
</dbReference>